<name>A0ABW1KTB2_9PROT</name>
<organism evidence="1 2">
    <name type="scientific">Hyphococcus aureus</name>
    <dbReference type="NCBI Taxonomy" id="2666033"/>
    <lineage>
        <taxon>Bacteria</taxon>
        <taxon>Pseudomonadati</taxon>
        <taxon>Pseudomonadota</taxon>
        <taxon>Alphaproteobacteria</taxon>
        <taxon>Parvularculales</taxon>
        <taxon>Parvularculaceae</taxon>
        <taxon>Hyphococcus</taxon>
    </lineage>
</organism>
<dbReference type="EMBL" id="JBHPON010000001">
    <property type="protein sequence ID" value="MFC6035341.1"/>
    <property type="molecule type" value="Genomic_DNA"/>
</dbReference>
<dbReference type="Proteomes" id="UP001596116">
    <property type="component" value="Unassembled WGS sequence"/>
</dbReference>
<protein>
    <submittedName>
        <fullName evidence="1">Swt1 family HEPN domain-containing protein</fullName>
    </submittedName>
</protein>
<comment type="caution">
    <text evidence="1">The sequence shown here is derived from an EMBL/GenBank/DDBJ whole genome shotgun (WGS) entry which is preliminary data.</text>
</comment>
<accession>A0ABW1KTB2</accession>
<sequence length="421" mass="47326">MMSREDPFARAQRLAELANGPLEKLRKHQELLERMAGYPSPAVERLLANHERMERLLSSAQPGVEFLRRWQENDPQQFIRRELELANSASALIRAAETALAKPSPIEEAGRLAKQLEIATGASAAARFFEQNSLARMAETIARQVDPFKNAIERHQLWADRLEVQMRGVTTPWVRPEIAALSIEGFAVVSRLNTAVRYKTPFDEEASEVIDDDLGDPIVIDDAAEPEARDAAHIEAGMHPGMLAFAPPAVGEILIQTGFSLKAEYAPLPATTDGSDPGLLFHPGHNALMTSVEQHLRKLISVTMSNQYGEDWIEKRVDTKMVADWKQRREEAVAKGEPPLELLQYSYLMDLKDIIIRRDHWRDVFKAVFDSKEHFSVSMERLHPIRLPLSHGRPIGTGQQFHLVSEASRILGAMGIDVFKK</sequence>
<gene>
    <name evidence="1" type="ORF">ACFMB1_07285</name>
</gene>
<evidence type="ECO:0000313" key="2">
    <source>
        <dbReference type="Proteomes" id="UP001596116"/>
    </source>
</evidence>
<proteinExistence type="predicted"/>
<evidence type="ECO:0000313" key="1">
    <source>
        <dbReference type="EMBL" id="MFC6035341.1"/>
    </source>
</evidence>
<dbReference type="RefSeq" id="WP_379879336.1">
    <property type="nucleotide sequence ID" value="NZ_JBHPON010000001.1"/>
</dbReference>
<keyword evidence="2" id="KW-1185">Reference proteome</keyword>
<reference evidence="1 2" key="1">
    <citation type="submission" date="2024-09" db="EMBL/GenBank/DDBJ databases">
        <authorList>
            <person name="Zhang Z.-H."/>
        </authorList>
    </citation>
    <scope>NUCLEOTIDE SEQUENCE [LARGE SCALE GENOMIC DNA]</scope>
    <source>
        <strain evidence="1 2">HHTR114</strain>
    </source>
</reference>